<gene>
    <name evidence="2" type="primary">LOC142180091</name>
</gene>
<evidence type="ECO:0000313" key="1">
    <source>
        <dbReference type="Proteomes" id="UP000790787"/>
    </source>
</evidence>
<evidence type="ECO:0000313" key="2">
    <source>
        <dbReference type="RefSeq" id="XP_075107115.1"/>
    </source>
</evidence>
<name>A0AC58UCB8_TOBAC</name>
<organism evidence="1 2">
    <name type="scientific">Nicotiana tabacum</name>
    <name type="common">Common tobacco</name>
    <dbReference type="NCBI Taxonomy" id="4097"/>
    <lineage>
        <taxon>Eukaryota</taxon>
        <taxon>Viridiplantae</taxon>
        <taxon>Streptophyta</taxon>
        <taxon>Embryophyta</taxon>
        <taxon>Tracheophyta</taxon>
        <taxon>Spermatophyta</taxon>
        <taxon>Magnoliopsida</taxon>
        <taxon>eudicotyledons</taxon>
        <taxon>Gunneridae</taxon>
        <taxon>Pentapetalae</taxon>
        <taxon>asterids</taxon>
        <taxon>lamiids</taxon>
        <taxon>Solanales</taxon>
        <taxon>Solanaceae</taxon>
        <taxon>Nicotianoideae</taxon>
        <taxon>Nicotianeae</taxon>
        <taxon>Nicotiana</taxon>
    </lineage>
</organism>
<reference evidence="2" key="2">
    <citation type="submission" date="2025-08" db="UniProtKB">
        <authorList>
            <consortium name="RefSeq"/>
        </authorList>
    </citation>
    <scope>IDENTIFICATION</scope>
    <source>
        <tissue evidence="2">Leaf</tissue>
    </source>
</reference>
<accession>A0AC58UCB8</accession>
<dbReference type="RefSeq" id="XP_075107115.1">
    <property type="nucleotide sequence ID" value="XM_075251014.1"/>
</dbReference>
<keyword evidence="1" id="KW-1185">Reference proteome</keyword>
<sequence>MKLPNPYESISVLNVVDVVEDAIEVKMEEECLGEALEAILMNFDDDDIEGNVETMNALEGFRSYTYKPKKFSLDLENRVTPPAKPSIIDSPQLELKPLPPHLRFKFLCSNDTLPLIISYLLNDVHVEQLFETLKEHKRAIGWTIADIRGIPSGICDHKIQLEEDRKPNVEHQMKLNSSMQEVPNVIWANSFSRMSRTWWKISWRFSWMRSPWVVNHSKIALTIIVISKRPPPTSIKGVRSFLGHTEFYQRFIKDFSKIVSPMCKLPGKDAKFVFNDKCLKAFEELKANLTTGRIIVTPDWSLPFELMCDASGVAIGVVIVNDRKGTENQVVDHRSRLEEAGRPKGDLKINNVFPYEQLLAISSTSTPWYADIANFLISVLIPD</sequence>
<dbReference type="Proteomes" id="UP000790787">
    <property type="component" value="Chromosome 4"/>
</dbReference>
<protein>
    <submittedName>
        <fullName evidence="2">Uncharacterized protein LOC142180091</fullName>
    </submittedName>
</protein>
<proteinExistence type="predicted"/>
<reference evidence="1" key="1">
    <citation type="journal article" date="2014" name="Nat. Commun.">
        <title>The tobacco genome sequence and its comparison with those of tomato and potato.</title>
        <authorList>
            <person name="Sierro N."/>
            <person name="Battey J.N."/>
            <person name="Ouadi S."/>
            <person name="Bakaher N."/>
            <person name="Bovet L."/>
            <person name="Willig A."/>
            <person name="Goepfert S."/>
            <person name="Peitsch M.C."/>
            <person name="Ivanov N.V."/>
        </authorList>
    </citation>
    <scope>NUCLEOTIDE SEQUENCE [LARGE SCALE GENOMIC DNA]</scope>
</reference>